<dbReference type="Gene3D" id="3.40.50.2000">
    <property type="entry name" value="Glycogen Phosphorylase B"/>
    <property type="match status" value="2"/>
</dbReference>
<dbReference type="CDD" id="cd03801">
    <property type="entry name" value="GT4_PimA-like"/>
    <property type="match status" value="1"/>
</dbReference>
<dbReference type="InterPro" id="IPR028098">
    <property type="entry name" value="Glyco_trans_4-like_N"/>
</dbReference>
<accession>A0A1H1Q1S4</accession>
<gene>
    <name evidence="2" type="ORF">SAMN04488552_2343</name>
</gene>
<evidence type="ECO:0000313" key="2">
    <source>
        <dbReference type="EMBL" id="SDS17418.1"/>
    </source>
</evidence>
<dbReference type="PANTHER" id="PTHR12526">
    <property type="entry name" value="GLYCOSYLTRANSFERASE"/>
    <property type="match status" value="1"/>
</dbReference>
<evidence type="ECO:0000313" key="3">
    <source>
        <dbReference type="Proteomes" id="UP000198858"/>
    </source>
</evidence>
<protein>
    <submittedName>
        <fullName evidence="2">Glycosyltransferase involved in cell wall bisynthesis</fullName>
    </submittedName>
</protein>
<organism evidence="2 3">
    <name type="scientific">Christiangramia echinicola</name>
    <dbReference type="NCBI Taxonomy" id="279359"/>
    <lineage>
        <taxon>Bacteria</taxon>
        <taxon>Pseudomonadati</taxon>
        <taxon>Bacteroidota</taxon>
        <taxon>Flavobacteriia</taxon>
        <taxon>Flavobacteriales</taxon>
        <taxon>Flavobacteriaceae</taxon>
        <taxon>Christiangramia</taxon>
    </lineage>
</organism>
<dbReference type="Proteomes" id="UP000198858">
    <property type="component" value="Chromosome I"/>
</dbReference>
<dbReference type="SUPFAM" id="SSF53756">
    <property type="entry name" value="UDP-Glycosyltransferase/glycogen phosphorylase"/>
    <property type="match status" value="1"/>
</dbReference>
<keyword evidence="3" id="KW-1185">Reference proteome</keyword>
<sequence>MDNYQIRILHLSATKDWGGGENHLLNLVTHEIPDTEDEHYILCPKNSIAHARFKDKELRVYSALMLHKLSLNYILNIISLCKKHNINLIHIHDTTALTLAVLASKFSDLPRFIFSKKTSYLIKIRKGTLHKYNHPHISKILCVSNKTKENCKISIQDHSKLEKIYHGTNIEKLAVRDDYNIRKELGFTENEIIIGNIANHWRSKDLATFLETANHVVNISGRKDFHFVQIGQFTKYTPALLELRKKLNLEKNVHFLNEIENASGIIPQFRISLITSQSEGLPQFIYESSFHKVPVVSTNVGGIPEFIENGENGMLTNPYESQSLADKLIALSRDKELCEKFTERSYHKLIENFTSRNMAEQTLAAYKKVLYGKN</sequence>
<dbReference type="STRING" id="1250231.SAMN04488552_2343"/>
<feature type="domain" description="Glycosyltransferase subfamily 4-like N-terminal" evidence="1">
    <location>
        <begin position="17"/>
        <end position="171"/>
    </location>
</feature>
<dbReference type="AlphaFoldDB" id="A0A1H1Q1S4"/>
<dbReference type="Pfam" id="PF13692">
    <property type="entry name" value="Glyco_trans_1_4"/>
    <property type="match status" value="1"/>
</dbReference>
<reference evidence="2 3" key="1">
    <citation type="submission" date="2016-10" db="EMBL/GenBank/DDBJ databases">
        <authorList>
            <person name="Varghese N."/>
            <person name="Submissions S."/>
        </authorList>
    </citation>
    <scope>NUCLEOTIDE SEQUENCE [LARGE SCALE GENOMIC DNA]</scope>
    <source>
        <strain evidence="2 3">Mar_2010_102</strain>
    </source>
</reference>
<dbReference type="RefSeq" id="WP_089662796.1">
    <property type="nucleotide sequence ID" value="NZ_LT629745.1"/>
</dbReference>
<name>A0A1H1Q1S4_9FLAO</name>
<dbReference type="EMBL" id="LT629745">
    <property type="protein sequence ID" value="SDS17418.1"/>
    <property type="molecule type" value="Genomic_DNA"/>
</dbReference>
<proteinExistence type="predicted"/>
<dbReference type="Pfam" id="PF13439">
    <property type="entry name" value="Glyco_transf_4"/>
    <property type="match status" value="1"/>
</dbReference>
<dbReference type="GO" id="GO:0016757">
    <property type="term" value="F:glycosyltransferase activity"/>
    <property type="evidence" value="ECO:0007669"/>
    <property type="project" value="UniProtKB-ARBA"/>
</dbReference>
<keyword evidence="2" id="KW-0808">Transferase</keyword>
<evidence type="ECO:0000259" key="1">
    <source>
        <dbReference type="Pfam" id="PF13439"/>
    </source>
</evidence>
<dbReference type="PANTHER" id="PTHR12526:SF630">
    <property type="entry name" value="GLYCOSYLTRANSFERASE"/>
    <property type="match status" value="1"/>
</dbReference>